<dbReference type="EMBL" id="SJJR01000018">
    <property type="protein sequence ID" value="TCB93511.1"/>
    <property type="molecule type" value="Genomic_DNA"/>
</dbReference>
<dbReference type="AlphaFoldDB" id="A0A4R0GEB6"/>
<dbReference type="RefSeq" id="WP_131306879.1">
    <property type="nucleotide sequence ID" value="NZ_SJJR01000018.1"/>
</dbReference>
<evidence type="ECO:0000313" key="1">
    <source>
        <dbReference type="EMBL" id="TCB93511.1"/>
    </source>
</evidence>
<dbReference type="OrthoDB" id="5196437at2"/>
<comment type="caution">
    <text evidence="1">The sequence shown here is derived from an EMBL/GenBank/DDBJ whole genome shotgun (WGS) entry which is preliminary data.</text>
</comment>
<keyword evidence="2" id="KW-1185">Reference proteome</keyword>
<sequence>MAVALAPLRGLGPALIAAGHLETDAAVLVSGPLHVSITVATGGAVMEVQENLNPVPGGANATSDWLLYLPNPANFAVPLAAAVKQSAHLSVAAPPEDAVGVAASSTAGLVDLAALDRLGRS</sequence>
<reference evidence="1 2" key="1">
    <citation type="submission" date="2019-02" db="EMBL/GenBank/DDBJ databases">
        <title>Jishengella sp. nov., isolated from a root of Zingiber montanum.</title>
        <authorList>
            <person name="Kuncharoen N."/>
            <person name="Kudo T."/>
            <person name="Masahiro Y."/>
            <person name="Ohkuma M."/>
            <person name="Tanasupawat S."/>
        </authorList>
    </citation>
    <scope>NUCLEOTIDE SEQUENCE [LARGE SCALE GENOMIC DNA]</scope>
    <source>
        <strain evidence="1 2">PLAI 1-1</strain>
    </source>
</reference>
<accession>A0A4R0GEB6</accession>
<evidence type="ECO:0000313" key="2">
    <source>
        <dbReference type="Proteomes" id="UP000292274"/>
    </source>
</evidence>
<organism evidence="1 2">
    <name type="scientific">Micromonospora zingiberis</name>
    <dbReference type="NCBI Taxonomy" id="2053011"/>
    <lineage>
        <taxon>Bacteria</taxon>
        <taxon>Bacillati</taxon>
        <taxon>Actinomycetota</taxon>
        <taxon>Actinomycetes</taxon>
        <taxon>Micromonosporales</taxon>
        <taxon>Micromonosporaceae</taxon>
        <taxon>Micromonospora</taxon>
    </lineage>
</organism>
<protein>
    <submittedName>
        <fullName evidence="1">Uncharacterized protein</fullName>
    </submittedName>
</protein>
<gene>
    <name evidence="1" type="ORF">E0H26_22375</name>
</gene>
<proteinExistence type="predicted"/>
<name>A0A4R0GEB6_9ACTN</name>
<dbReference type="Proteomes" id="UP000292274">
    <property type="component" value="Unassembled WGS sequence"/>
</dbReference>